<feature type="compositionally biased region" description="Low complexity" evidence="18">
    <location>
        <begin position="1212"/>
        <end position="1223"/>
    </location>
</feature>
<dbReference type="GO" id="GO:0005634">
    <property type="term" value="C:nucleus"/>
    <property type="evidence" value="ECO:0007669"/>
    <property type="project" value="UniProtKB-SubCell"/>
</dbReference>
<keyword evidence="14" id="KW-0539">Nucleus</keyword>
<dbReference type="InterPro" id="IPR013758">
    <property type="entry name" value="Topo_IIA_A/C_ab"/>
</dbReference>
<keyword evidence="10" id="KW-0460">Magnesium</keyword>
<evidence type="ECO:0000256" key="15">
    <source>
        <dbReference type="PROSITE-ProRule" id="PRU01384"/>
    </source>
</evidence>
<feature type="compositionally biased region" description="Polar residues" evidence="18">
    <location>
        <begin position="1428"/>
        <end position="1440"/>
    </location>
</feature>
<proteinExistence type="inferred from homology"/>
<dbReference type="Gene3D" id="3.30.230.10">
    <property type="match status" value="1"/>
</dbReference>
<keyword evidence="22" id="KW-1185">Reference proteome</keyword>
<dbReference type="FunFam" id="3.90.199.10:FF:000002">
    <property type="entry name" value="DNA topoisomerase 2"/>
    <property type="match status" value="1"/>
</dbReference>
<dbReference type="InterPro" id="IPR003594">
    <property type="entry name" value="HATPase_dom"/>
</dbReference>
<dbReference type="GO" id="GO:0006265">
    <property type="term" value="P:DNA topological change"/>
    <property type="evidence" value="ECO:0007669"/>
    <property type="project" value="UniProtKB-UniRule"/>
</dbReference>
<feature type="region of interest" description="Disordered" evidence="18">
    <location>
        <begin position="1209"/>
        <end position="1239"/>
    </location>
</feature>
<evidence type="ECO:0000256" key="18">
    <source>
        <dbReference type="SAM" id="MobiDB-lite"/>
    </source>
</evidence>
<dbReference type="SMART" id="SM00434">
    <property type="entry name" value="TOP4c"/>
    <property type="match status" value="1"/>
</dbReference>
<dbReference type="PROSITE" id="PS52040">
    <property type="entry name" value="TOPO_IIA"/>
    <property type="match status" value="1"/>
</dbReference>
<comment type="function">
    <text evidence="16">Control of topological states of DNA by transient breakage and subsequent rejoining of DNA strands. Topoisomerase II makes double-strand breaks.</text>
</comment>
<dbReference type="SUPFAM" id="SSF56719">
    <property type="entry name" value="Type II DNA topoisomerase"/>
    <property type="match status" value="1"/>
</dbReference>
<comment type="caution">
    <text evidence="21">The sequence shown here is derived from an EMBL/GenBank/DDBJ whole genome shotgun (WGS) entry which is preliminary data.</text>
</comment>
<organism evidence="21 22">
    <name type="scientific">Fasciola hepatica</name>
    <name type="common">Liver fluke</name>
    <dbReference type="NCBI Taxonomy" id="6192"/>
    <lineage>
        <taxon>Eukaryota</taxon>
        <taxon>Metazoa</taxon>
        <taxon>Spiralia</taxon>
        <taxon>Lophotrochozoa</taxon>
        <taxon>Platyhelminthes</taxon>
        <taxon>Trematoda</taxon>
        <taxon>Digenea</taxon>
        <taxon>Plagiorchiida</taxon>
        <taxon>Echinostomata</taxon>
        <taxon>Echinostomatoidea</taxon>
        <taxon>Fasciolidae</taxon>
        <taxon>Fasciola</taxon>
    </lineage>
</organism>
<dbReference type="FunFam" id="3.30.565.10:FF:000004">
    <property type="entry name" value="DNA topoisomerase 2"/>
    <property type="match status" value="1"/>
</dbReference>
<dbReference type="InterPro" id="IPR018522">
    <property type="entry name" value="TopoIIA_CS"/>
</dbReference>
<comment type="cofactor">
    <cofactor evidence="4">
        <name>Mg(2+)</name>
        <dbReference type="ChEBI" id="CHEBI:18420"/>
    </cofactor>
</comment>
<feature type="active site" description="O-(5'-phospho-DNA)-tyrosine intermediate" evidence="15">
    <location>
        <position position="816"/>
    </location>
</feature>
<dbReference type="PANTHER" id="PTHR10169">
    <property type="entry name" value="DNA TOPOISOMERASE/GYRASE"/>
    <property type="match status" value="1"/>
</dbReference>
<evidence type="ECO:0000256" key="2">
    <source>
        <dbReference type="ARBA" id="ARBA00001913"/>
    </source>
</evidence>
<evidence type="ECO:0000256" key="8">
    <source>
        <dbReference type="ARBA" id="ARBA00022741"/>
    </source>
</evidence>
<evidence type="ECO:0000259" key="20">
    <source>
        <dbReference type="PROSITE" id="PS52040"/>
    </source>
</evidence>
<dbReference type="PRINTS" id="PR00418">
    <property type="entry name" value="TPI2FAMILY"/>
</dbReference>
<comment type="cofactor">
    <cofactor evidence="3">
        <name>Mn(2+)</name>
        <dbReference type="ChEBI" id="CHEBI:29035"/>
    </cofactor>
</comment>
<feature type="domain" description="Topo IIA-type catalytic" evidence="20">
    <location>
        <begin position="726"/>
        <end position="1181"/>
    </location>
</feature>
<evidence type="ECO:0000256" key="11">
    <source>
        <dbReference type="ARBA" id="ARBA00023029"/>
    </source>
</evidence>
<dbReference type="InterPro" id="IPR036890">
    <property type="entry name" value="HATPase_C_sf"/>
</dbReference>
<evidence type="ECO:0000256" key="16">
    <source>
        <dbReference type="RuleBase" id="RU362094"/>
    </source>
</evidence>
<comment type="catalytic activity">
    <reaction evidence="1 15 16">
        <text>ATP-dependent breakage, passage and rejoining of double-stranded DNA.</text>
        <dbReference type="EC" id="5.6.2.2"/>
    </reaction>
</comment>
<feature type="region of interest" description="Disordered" evidence="18">
    <location>
        <begin position="1286"/>
        <end position="1569"/>
    </location>
</feature>
<dbReference type="InterPro" id="IPR013757">
    <property type="entry name" value="Topo_IIA_A_a_sf"/>
</dbReference>
<dbReference type="GO" id="GO:0000819">
    <property type="term" value="P:sister chromatid segregation"/>
    <property type="evidence" value="ECO:0007669"/>
    <property type="project" value="TreeGrafter"/>
</dbReference>
<keyword evidence="7" id="KW-0479">Metal-binding</keyword>
<evidence type="ECO:0000256" key="4">
    <source>
        <dbReference type="ARBA" id="ARBA00001946"/>
    </source>
</evidence>
<comment type="subunit">
    <text evidence="16">Homodimer.</text>
</comment>
<dbReference type="InterPro" id="IPR031660">
    <property type="entry name" value="TOPRIM_C"/>
</dbReference>
<keyword evidence="17" id="KW-0175">Coiled coil</keyword>
<gene>
    <name evidence="21" type="ORF">D915_009008</name>
</gene>
<dbReference type="InterPro" id="IPR020568">
    <property type="entry name" value="Ribosomal_Su5_D2-typ_SF"/>
</dbReference>
<dbReference type="FunFam" id="3.30.1360.40:FF:000003">
    <property type="entry name" value="DNA topoisomerase 2"/>
    <property type="match status" value="1"/>
</dbReference>
<dbReference type="Gene3D" id="3.30.1360.40">
    <property type="match status" value="1"/>
</dbReference>
<evidence type="ECO:0000313" key="21">
    <source>
        <dbReference type="EMBL" id="THD20341.1"/>
    </source>
</evidence>
<evidence type="ECO:0000256" key="7">
    <source>
        <dbReference type="ARBA" id="ARBA00022723"/>
    </source>
</evidence>
<dbReference type="SMART" id="SM00433">
    <property type="entry name" value="TOP2c"/>
    <property type="match status" value="1"/>
</dbReference>
<dbReference type="GO" id="GO:0000712">
    <property type="term" value="P:resolution of meiotic recombination intermediates"/>
    <property type="evidence" value="ECO:0007669"/>
    <property type="project" value="TreeGrafter"/>
</dbReference>
<dbReference type="CDD" id="cd16930">
    <property type="entry name" value="HATPase_TopII-like"/>
    <property type="match status" value="1"/>
</dbReference>
<dbReference type="InterPro" id="IPR002205">
    <property type="entry name" value="Topo_IIA_dom_A"/>
</dbReference>
<dbReference type="EMBL" id="JXXN02004772">
    <property type="protein sequence ID" value="THD20341.1"/>
    <property type="molecule type" value="Genomic_DNA"/>
</dbReference>
<sequence>MSEPVVVPAATISTLLPAGDVPFEVNNSHGKADPKKRLSVERIYQKKTQLEHILLRPDSYIGSTVKTTQPMWVLDEEQQCMVNRDVTFSPGLYKIFDEILVNAADNKVRDPSMSCIKVDIDPSQNMIRIWNNGKGIPVVNHKVENVFVPTLIFGHLLTSSNYDDSERKVTGGRNGYGAKLCNIFSTKFIVETSSKEYKKSFRQVWIDNMTKTSDPKISVDKDEDFTSITFYPDLQRFGMTELEADTVALFQRRAYDMAATTNGVKVFLNGKRLPIKSFADYVDLYIKTNKEDDSQIKVVYETANPRWQIAVAPSNSGFQQVSFVNSIATTKGGKHVDMVTEQLNNKLIEIVKKKTGKSGIQIKPFQIKNHQWIFVNCLIENPTFDSQTKEFMTLQPKSFGSTCVLSDKFVTQASKCGIVESVLSWVRFKAMEKMDKQCHKSKHVRLKGIPKLDDANNAGTKNSSSCTLILTEGDSAKSLAVAGLGVVGRDNYGVFPLRGKLLNVREASSKQIMENAEINALIKILGLQYKNKYESPDSLRDLRYGKIMIMTDQDQDGSHIKGLIINFVHSNWPNLLRHNIVEEFITPIVKVFKGSRELPFYSLPEFEEWQKSTPNWHTWRIKYYKGLGTSSSKEAKEYFSDMIRHRIRFRYTGHEDDVSIQLAFDKSKISDRKNWLTEWTADRKRRRELGLPEPYLYGKDTRAVSFHDFVHKELVLFSNLDNERSIPSIVDGLKPGQRKVLFTCFKRNLVKEIKVAQLSGSVSEVSAYHHGEQSLQGTIVGLAQNFVGSNNLNLLLPIGQFGTRLCGGKDAASARYIFTALNPVTRLIFHPADDPILTYLRDDNLRIEPEWYCPIIPMILVNGADGIGTGYATRIPNYDVLEVIANLYRLLDGESPLHMMPKFRGFRGTIQELESNRYLVHGEIAIIDDTTLEITELPVRVWTQTYKENVLEIMLNGTDKVQPCITDYKEYHTDTTVRFVVKMTPEKLQEAEANGLHKFFKLTCQLSTNNMVAFDHLGCLKQYPNVSAILRDFFDVRLQWYEKRKSYLEGMLAAEARKLENQARFVVEKIDGVMIIENKPRKELIRILQDARYDSDPVRAWKDCLDKLASIEEEIESGATGEAGSDESEGGGPDYNYILNMPLWSLSKERKDHLLAERDAKQAELRALRLKSATMLWREDLQNLEEAYKKFEADSAAEDRKLAQKMEERASKAAGSGRGAVAKATKRSRETMPDPMARRGIGALDASFDAEVDEDTQDGEFNGQPRPLLQRLASGGTNAQALALAGASAPVGRGRGRGRGTGHTVVRKPGEPGVSPPKKRQPKAGGKRKPGRARGSDSDSNDSLSVSDGTDAFEARITIDSPVRERIHRAKSANVKYKFDDSDDEDGENSASDENVESFKIVDHGQGSKDLDLPLAPPVPPPIPGVPSATQSSQHESTQSRGRGRGRGGGGGRGGRGRATAPSVLKNQPKLNFSEAPKKASKPQRTTFDISEDEEDKVSLPSEDGAPPASRSPRMNARRAATNKARYVFDLESSEGSDADNSEPAVRAPVIGKRKPRTSDDDDDFDPQALGQKKCVSASVLSQSVIFSCFANF</sequence>
<keyword evidence="12 15" id="KW-0238">DNA-binding</keyword>
<evidence type="ECO:0000256" key="5">
    <source>
        <dbReference type="ARBA" id="ARBA00004123"/>
    </source>
</evidence>
<keyword evidence="8 16" id="KW-0547">Nucleotide-binding</keyword>
<evidence type="ECO:0000256" key="14">
    <source>
        <dbReference type="ARBA" id="ARBA00023242"/>
    </source>
</evidence>
<evidence type="ECO:0000256" key="1">
    <source>
        <dbReference type="ARBA" id="ARBA00000185"/>
    </source>
</evidence>
<dbReference type="PROSITE" id="PS50880">
    <property type="entry name" value="TOPRIM"/>
    <property type="match status" value="1"/>
</dbReference>
<dbReference type="Gene3D" id="3.30.565.10">
    <property type="entry name" value="Histidine kinase-like ATPase, C-terminal domain"/>
    <property type="match status" value="1"/>
</dbReference>
<evidence type="ECO:0000313" key="22">
    <source>
        <dbReference type="Proteomes" id="UP000230066"/>
    </source>
</evidence>
<dbReference type="FunFam" id="1.10.268.10:FF:000002">
    <property type="entry name" value="DNA topoisomerase 2"/>
    <property type="match status" value="1"/>
</dbReference>
<dbReference type="InterPro" id="IPR001241">
    <property type="entry name" value="Topo_IIA"/>
</dbReference>
<dbReference type="FunFam" id="3.30.1490.30:FF:000001">
    <property type="entry name" value="DNA topoisomerase 2"/>
    <property type="match status" value="1"/>
</dbReference>
<comment type="subcellular location">
    <subcellularLocation>
        <location evidence="5">Nucleus</location>
    </subcellularLocation>
</comment>
<dbReference type="Gene3D" id="3.30.1490.30">
    <property type="match status" value="1"/>
</dbReference>
<keyword evidence="13 15" id="KW-0413">Isomerase</keyword>
<dbReference type="Pfam" id="PF02518">
    <property type="entry name" value="HATPase_c"/>
    <property type="match status" value="1"/>
</dbReference>
<dbReference type="PRINTS" id="PR01158">
    <property type="entry name" value="TOPISMRASEII"/>
</dbReference>
<dbReference type="CDD" id="cd03481">
    <property type="entry name" value="TopoIIA_Trans_ScTopoIIA"/>
    <property type="match status" value="1"/>
</dbReference>
<keyword evidence="9 16" id="KW-0067">ATP-binding</keyword>
<evidence type="ECO:0000256" key="6">
    <source>
        <dbReference type="ARBA" id="ARBA00011080"/>
    </source>
</evidence>
<feature type="compositionally biased region" description="Pro residues" evidence="18">
    <location>
        <begin position="1415"/>
        <end position="1425"/>
    </location>
</feature>
<dbReference type="Pfam" id="PF01751">
    <property type="entry name" value="Toprim"/>
    <property type="match status" value="1"/>
</dbReference>
<evidence type="ECO:0000256" key="9">
    <source>
        <dbReference type="ARBA" id="ARBA00022840"/>
    </source>
</evidence>
<keyword evidence="11 15" id="KW-0799">Topoisomerase</keyword>
<dbReference type="Pfam" id="PF16898">
    <property type="entry name" value="TOPRIM_C"/>
    <property type="match status" value="1"/>
</dbReference>
<dbReference type="InterPro" id="IPR006171">
    <property type="entry name" value="TOPRIM_dom"/>
</dbReference>
<dbReference type="InterPro" id="IPR013760">
    <property type="entry name" value="Topo_IIA-like_dom_sf"/>
</dbReference>
<dbReference type="InterPro" id="IPR014721">
    <property type="entry name" value="Ribsml_uS5_D2-typ_fold_subgr"/>
</dbReference>
<dbReference type="SUPFAM" id="SSF54211">
    <property type="entry name" value="Ribosomal protein S5 domain 2-like"/>
    <property type="match status" value="1"/>
</dbReference>
<evidence type="ECO:0000256" key="13">
    <source>
        <dbReference type="ARBA" id="ARBA00023235"/>
    </source>
</evidence>
<dbReference type="GO" id="GO:0003918">
    <property type="term" value="F:DNA topoisomerase type II (double strand cut, ATP-hydrolyzing) activity"/>
    <property type="evidence" value="ECO:0007669"/>
    <property type="project" value="UniProtKB-UniRule"/>
</dbReference>
<comment type="similarity">
    <text evidence="6 16">Belongs to the type II topoisomerase family.</text>
</comment>
<dbReference type="InterPro" id="IPR034157">
    <property type="entry name" value="TOPRIM_TopoII"/>
</dbReference>
<dbReference type="Gene3D" id="3.40.50.670">
    <property type="match status" value="1"/>
</dbReference>
<feature type="compositionally biased region" description="Basic and acidic residues" evidence="18">
    <location>
        <begin position="1400"/>
        <end position="1412"/>
    </location>
</feature>
<dbReference type="EC" id="5.6.2.2" evidence="16"/>
<dbReference type="SUPFAM" id="SSF55874">
    <property type="entry name" value="ATPase domain of HSP90 chaperone/DNA topoisomerase II/histidine kinase"/>
    <property type="match status" value="1"/>
</dbReference>
<dbReference type="FunFam" id="3.30.230.10:FF:000008">
    <property type="entry name" value="DNA topoisomerase 2"/>
    <property type="match status" value="1"/>
</dbReference>
<dbReference type="Proteomes" id="UP000230066">
    <property type="component" value="Unassembled WGS sequence"/>
</dbReference>
<evidence type="ECO:0000256" key="17">
    <source>
        <dbReference type="SAM" id="Coils"/>
    </source>
</evidence>
<evidence type="ECO:0000256" key="3">
    <source>
        <dbReference type="ARBA" id="ARBA00001936"/>
    </source>
</evidence>
<protein>
    <recommendedName>
        <fullName evidence="16">DNA topoisomerase 2</fullName>
        <ecNumber evidence="16">5.6.2.2</ecNumber>
    </recommendedName>
</protein>
<feature type="coiled-coil region" evidence="17">
    <location>
        <begin position="1151"/>
        <end position="1201"/>
    </location>
</feature>
<dbReference type="InterPro" id="IPR050634">
    <property type="entry name" value="DNA_Topoisomerase_II"/>
</dbReference>
<feature type="compositionally biased region" description="Basic residues" evidence="18">
    <location>
        <begin position="1317"/>
        <end position="1332"/>
    </location>
</feature>
<accession>A0A4E0R4P2</accession>
<dbReference type="Gene3D" id="1.10.268.10">
    <property type="entry name" value="Topoisomerase, domain 3"/>
    <property type="match status" value="1"/>
</dbReference>
<dbReference type="Pfam" id="PF00521">
    <property type="entry name" value="DNA_topoisoIV"/>
    <property type="match status" value="1"/>
</dbReference>
<comment type="cofactor">
    <cofactor evidence="2">
        <name>Ca(2+)</name>
        <dbReference type="ChEBI" id="CHEBI:29108"/>
    </cofactor>
</comment>
<feature type="compositionally biased region" description="Acidic residues" evidence="18">
    <location>
        <begin position="1532"/>
        <end position="1541"/>
    </location>
</feature>
<dbReference type="Gene3D" id="3.90.199.10">
    <property type="entry name" value="Topoisomerase II, domain 5"/>
    <property type="match status" value="1"/>
</dbReference>
<dbReference type="FunFam" id="3.40.50.670:FF:000001">
    <property type="entry name" value="DNA topoisomerase 2"/>
    <property type="match status" value="2"/>
</dbReference>
<feature type="domain" description="Toprim" evidence="19">
    <location>
        <begin position="466"/>
        <end position="583"/>
    </location>
</feature>
<dbReference type="PANTHER" id="PTHR10169:SF38">
    <property type="entry name" value="DNA TOPOISOMERASE 2"/>
    <property type="match status" value="1"/>
</dbReference>
<dbReference type="GO" id="GO:0005524">
    <property type="term" value="F:ATP binding"/>
    <property type="evidence" value="ECO:0007669"/>
    <property type="project" value="UniProtKB-UniRule"/>
</dbReference>
<dbReference type="Pfam" id="PF00204">
    <property type="entry name" value="DNA_gyraseB"/>
    <property type="match status" value="1"/>
</dbReference>
<evidence type="ECO:0000256" key="10">
    <source>
        <dbReference type="ARBA" id="ARBA00022842"/>
    </source>
</evidence>
<dbReference type="InterPro" id="IPR013759">
    <property type="entry name" value="Topo_IIA_B_C"/>
</dbReference>
<dbReference type="CDD" id="cd03365">
    <property type="entry name" value="TOPRIM_TopoIIA"/>
    <property type="match status" value="1"/>
</dbReference>
<dbReference type="GO" id="GO:0003677">
    <property type="term" value="F:DNA binding"/>
    <property type="evidence" value="ECO:0007669"/>
    <property type="project" value="UniProtKB-UniRule"/>
</dbReference>
<reference evidence="21" key="1">
    <citation type="submission" date="2019-03" db="EMBL/GenBank/DDBJ databases">
        <title>Improved annotation for the trematode Fasciola hepatica.</title>
        <authorList>
            <person name="Choi Y.-J."/>
            <person name="Martin J."/>
            <person name="Mitreva M."/>
        </authorList>
    </citation>
    <scope>NUCLEOTIDE SEQUENCE [LARGE SCALE GENOMIC DNA]</scope>
</reference>
<dbReference type="InterPro" id="IPR013506">
    <property type="entry name" value="Topo_IIA_bsu_dom2"/>
</dbReference>
<dbReference type="GO" id="GO:0046872">
    <property type="term" value="F:metal ion binding"/>
    <property type="evidence" value="ECO:0007669"/>
    <property type="project" value="UniProtKB-KW"/>
</dbReference>
<dbReference type="PROSITE" id="PS00177">
    <property type="entry name" value="TOPOISOMERASE_II"/>
    <property type="match status" value="1"/>
</dbReference>
<dbReference type="CDD" id="cd00187">
    <property type="entry name" value="TOP4c"/>
    <property type="match status" value="1"/>
</dbReference>
<evidence type="ECO:0000259" key="19">
    <source>
        <dbReference type="PROSITE" id="PS50880"/>
    </source>
</evidence>
<dbReference type="InterPro" id="IPR001154">
    <property type="entry name" value="TopoII_euk"/>
</dbReference>
<name>A0A4E0R4P2_FASHE</name>
<evidence type="ECO:0000256" key="12">
    <source>
        <dbReference type="ARBA" id="ARBA00023125"/>
    </source>
</evidence>